<evidence type="ECO:0000256" key="2">
    <source>
        <dbReference type="ARBA" id="ARBA00023125"/>
    </source>
</evidence>
<dbReference type="InterPro" id="IPR050204">
    <property type="entry name" value="AraC_XylS_family_regulators"/>
</dbReference>
<dbReference type="PANTHER" id="PTHR46796:SF12">
    <property type="entry name" value="HTH-TYPE DNA-BINDING TRANSCRIPTIONAL ACTIVATOR EUTR"/>
    <property type="match status" value="1"/>
</dbReference>
<organism evidence="6 7">
    <name type="scientific">Halobacillus amylolyticus</name>
    <dbReference type="NCBI Taxonomy" id="2932259"/>
    <lineage>
        <taxon>Bacteria</taxon>
        <taxon>Bacillati</taxon>
        <taxon>Bacillota</taxon>
        <taxon>Bacilli</taxon>
        <taxon>Bacillales</taxon>
        <taxon>Bacillaceae</taxon>
        <taxon>Halobacillus</taxon>
    </lineage>
</organism>
<dbReference type="RefSeq" id="WP_245033997.1">
    <property type="nucleotide sequence ID" value="NZ_CP095075.1"/>
</dbReference>
<dbReference type="PROSITE" id="PS00041">
    <property type="entry name" value="HTH_ARAC_FAMILY_1"/>
    <property type="match status" value="1"/>
</dbReference>
<dbReference type="InterPro" id="IPR018062">
    <property type="entry name" value="HTH_AraC-typ_CS"/>
</dbReference>
<dbReference type="InterPro" id="IPR037923">
    <property type="entry name" value="HTH-like"/>
</dbReference>
<evidence type="ECO:0000256" key="1">
    <source>
        <dbReference type="ARBA" id="ARBA00023015"/>
    </source>
</evidence>
<dbReference type="SUPFAM" id="SSF51215">
    <property type="entry name" value="Regulatory protein AraC"/>
    <property type="match status" value="1"/>
</dbReference>
<keyword evidence="1" id="KW-0805">Transcription regulation</keyword>
<dbReference type="SUPFAM" id="SSF46689">
    <property type="entry name" value="Homeodomain-like"/>
    <property type="match status" value="2"/>
</dbReference>
<keyword evidence="4" id="KW-0804">Transcription</keyword>
<keyword evidence="7" id="KW-1185">Reference proteome</keyword>
<evidence type="ECO:0000256" key="4">
    <source>
        <dbReference type="ARBA" id="ARBA00023163"/>
    </source>
</evidence>
<accession>A0ABY4HDY2</accession>
<dbReference type="PANTHER" id="PTHR46796">
    <property type="entry name" value="HTH-TYPE TRANSCRIPTIONAL ACTIVATOR RHAS-RELATED"/>
    <property type="match status" value="1"/>
</dbReference>
<dbReference type="Pfam" id="PF12833">
    <property type="entry name" value="HTH_18"/>
    <property type="match status" value="1"/>
</dbReference>
<dbReference type="PROSITE" id="PS01124">
    <property type="entry name" value="HTH_ARAC_FAMILY_2"/>
    <property type="match status" value="1"/>
</dbReference>
<dbReference type="SMART" id="SM00342">
    <property type="entry name" value="HTH_ARAC"/>
    <property type="match status" value="1"/>
</dbReference>
<dbReference type="InterPro" id="IPR018060">
    <property type="entry name" value="HTH_AraC"/>
</dbReference>
<name>A0ABY4HDY2_9BACI</name>
<proteinExistence type="predicted"/>
<evidence type="ECO:0000259" key="5">
    <source>
        <dbReference type="PROSITE" id="PS01124"/>
    </source>
</evidence>
<dbReference type="EMBL" id="CP095075">
    <property type="protein sequence ID" value="UOR12872.1"/>
    <property type="molecule type" value="Genomic_DNA"/>
</dbReference>
<dbReference type="Gene3D" id="1.10.10.60">
    <property type="entry name" value="Homeodomain-like"/>
    <property type="match status" value="2"/>
</dbReference>
<dbReference type="Proteomes" id="UP000830326">
    <property type="component" value="Chromosome"/>
</dbReference>
<dbReference type="InterPro" id="IPR009057">
    <property type="entry name" value="Homeodomain-like_sf"/>
</dbReference>
<evidence type="ECO:0000313" key="7">
    <source>
        <dbReference type="Proteomes" id="UP000830326"/>
    </source>
</evidence>
<gene>
    <name evidence="6" type="ORF">MUO15_05010</name>
</gene>
<reference evidence="6" key="1">
    <citation type="submission" date="2022-04" db="EMBL/GenBank/DDBJ databases">
        <title>Halobacillus sp. isolated from saltern.</title>
        <authorList>
            <person name="Won M."/>
            <person name="Lee C.-M."/>
            <person name="Woen H.-Y."/>
            <person name="Kwon S.-W."/>
        </authorList>
    </citation>
    <scope>NUCLEOTIDE SEQUENCE</scope>
    <source>
        <strain evidence="6">SSHM10-5</strain>
    </source>
</reference>
<evidence type="ECO:0000313" key="6">
    <source>
        <dbReference type="EMBL" id="UOR12872.1"/>
    </source>
</evidence>
<sequence length="270" mass="31491">MILDSENGLLLMRNDHLDERNWRSDDCYKLIFSPFGRGDYQTQRGDITIDHGEFFIFNPNEVHKQLKATKEKFLVEIQPSLLRDAADHLGFKHTDPEFSMVSYKHPQIRQWVSFVRDFLSLNDGASSAANQFFLDHSLTQLSIMMLQYGTGSHQSEFPIINSQANINDAIKALKESYNEDWTLDEMAAAARLNKYQFAHLFKEELGLSPYSWLQLYRLFRSQNSLLHTNDSILSLALQHGFKSVSSYNHLFKKVYRKTPSEFRRIHGFKK</sequence>
<protein>
    <submittedName>
        <fullName evidence="6">AraC family transcriptional regulator</fullName>
    </submittedName>
</protein>
<evidence type="ECO:0000256" key="3">
    <source>
        <dbReference type="ARBA" id="ARBA00023159"/>
    </source>
</evidence>
<keyword evidence="3" id="KW-0010">Activator</keyword>
<keyword evidence="2" id="KW-0238">DNA-binding</keyword>
<feature type="domain" description="HTH araC/xylS-type" evidence="5">
    <location>
        <begin position="167"/>
        <end position="265"/>
    </location>
</feature>